<evidence type="ECO:0000313" key="1">
    <source>
        <dbReference type="EMBL" id="ADW17791.1"/>
    </source>
</evidence>
<dbReference type="Pfam" id="PF13189">
    <property type="entry name" value="Cytidylate_kin2"/>
    <property type="match status" value="1"/>
</dbReference>
<reference evidence="1 2" key="1">
    <citation type="journal article" date="2011" name="Stand. Genomic Sci.">
        <title>Complete genome sequence of Desulfobulbus propionicus type strain (1pr3).</title>
        <authorList>
            <person name="Pagani I."/>
            <person name="Lapidus A."/>
            <person name="Nolan M."/>
            <person name="Lucas S."/>
            <person name="Hammon N."/>
            <person name="Deshpande S."/>
            <person name="Cheng J.F."/>
            <person name="Chertkov O."/>
            <person name="Davenport K."/>
            <person name="Tapia R."/>
            <person name="Han C."/>
            <person name="Goodwin L."/>
            <person name="Pitluck S."/>
            <person name="Liolios K."/>
            <person name="Mavromatis K."/>
            <person name="Ivanova N."/>
            <person name="Mikhailova N."/>
            <person name="Pati A."/>
            <person name="Chen A."/>
            <person name="Palaniappan K."/>
            <person name="Land M."/>
            <person name="Hauser L."/>
            <person name="Chang Y.J."/>
            <person name="Jeffries C.D."/>
            <person name="Detter J.C."/>
            <person name="Brambilla E."/>
            <person name="Kannan K.P."/>
            <person name="Djao O.D."/>
            <person name="Rohde M."/>
            <person name="Pukall R."/>
            <person name="Spring S."/>
            <person name="Goker M."/>
            <person name="Sikorski J."/>
            <person name="Woyke T."/>
            <person name="Bristow J."/>
            <person name="Eisen J.A."/>
            <person name="Markowitz V."/>
            <person name="Hugenholtz P."/>
            <person name="Kyrpides N.C."/>
            <person name="Klenk H.P."/>
        </authorList>
    </citation>
    <scope>NUCLEOTIDE SEQUENCE [LARGE SCALE GENOMIC DNA]</scope>
    <source>
        <strain evidence="2">ATCC 33891 / DSM 2032 / 1pr3</strain>
    </source>
</reference>
<sequence>MPIVTISRGSYSRGKDVAEQLARKLHYDCVSREILLEASEEFNIPEISLVRAIHDSPSILERFRHGKERYISYYQYALLKHVQKDNVIYHGLAGQYFLRSIPHVLKVRILASMEDRVKEVMRRDQVSRQDAEHRLRTDDEERRRWGLKLYGIDTWDSRLYDIVLLIDKLTVDDAADLIMETVKKPVFQTTAEAQRILDDQVLCAKIHAMLVNFSLMIEVQAHDGVITLCNIGEVLRSDEGLRTKIEGMIKDIEGVKEIEFTEKSCAKRDHVNPFYNIG</sequence>
<keyword evidence="2" id="KW-1185">Reference proteome</keyword>
<evidence type="ECO:0000313" key="2">
    <source>
        <dbReference type="Proteomes" id="UP000006365"/>
    </source>
</evidence>
<proteinExistence type="predicted"/>
<dbReference type="RefSeq" id="WP_015724332.1">
    <property type="nucleotide sequence ID" value="NC_014972.1"/>
</dbReference>
<dbReference type="AlphaFoldDB" id="A0A7U4DP57"/>
<dbReference type="Proteomes" id="UP000006365">
    <property type="component" value="Chromosome"/>
</dbReference>
<keyword evidence="1" id="KW-0418">Kinase</keyword>
<accession>A0A7U4DP57</accession>
<gene>
    <name evidence="1" type="ordered locus">Despr_1639</name>
</gene>
<organism evidence="1 2">
    <name type="scientific">Desulfobulbus propionicus (strain ATCC 33891 / DSM 2032 / VKM B-1956 / 1pr3)</name>
    <dbReference type="NCBI Taxonomy" id="577650"/>
    <lineage>
        <taxon>Bacteria</taxon>
        <taxon>Pseudomonadati</taxon>
        <taxon>Thermodesulfobacteriota</taxon>
        <taxon>Desulfobulbia</taxon>
        <taxon>Desulfobulbales</taxon>
        <taxon>Desulfobulbaceae</taxon>
        <taxon>Desulfobulbus</taxon>
    </lineage>
</organism>
<protein>
    <submittedName>
        <fullName evidence="1">Cytidylate kinase, Cmk2</fullName>
    </submittedName>
</protein>
<name>A0A7U4DP57_DESPD</name>
<dbReference type="InterPro" id="IPR027417">
    <property type="entry name" value="P-loop_NTPase"/>
</dbReference>
<dbReference type="EMBL" id="CP002364">
    <property type="protein sequence ID" value="ADW17791.1"/>
    <property type="molecule type" value="Genomic_DNA"/>
</dbReference>
<dbReference type="Gene3D" id="3.40.50.300">
    <property type="entry name" value="P-loop containing nucleotide triphosphate hydrolases"/>
    <property type="match status" value="1"/>
</dbReference>
<dbReference type="KEGG" id="dpr:Despr_1639"/>
<dbReference type="GO" id="GO:0016301">
    <property type="term" value="F:kinase activity"/>
    <property type="evidence" value="ECO:0007669"/>
    <property type="project" value="UniProtKB-KW"/>
</dbReference>
<keyword evidence="1" id="KW-0808">Transferase</keyword>